<dbReference type="SUPFAM" id="SSF47336">
    <property type="entry name" value="ACP-like"/>
    <property type="match status" value="1"/>
</dbReference>
<name>D9S7M0_FIBSS</name>
<dbReference type="Pfam" id="PF00668">
    <property type="entry name" value="Condensation"/>
    <property type="match status" value="1"/>
</dbReference>
<dbReference type="EMBL" id="CP002158">
    <property type="protein sequence ID" value="ADL27119.1"/>
    <property type="molecule type" value="Genomic_DNA"/>
</dbReference>
<dbReference type="Pfam" id="PF00550">
    <property type="entry name" value="PP-binding"/>
    <property type="match status" value="1"/>
</dbReference>
<dbReference type="KEGG" id="fsc:FSU_2997"/>
<accession>D9S7M0</accession>
<evidence type="ECO:0000259" key="1">
    <source>
        <dbReference type="PROSITE" id="PS50075"/>
    </source>
</evidence>
<dbReference type="GO" id="GO:0003824">
    <property type="term" value="F:catalytic activity"/>
    <property type="evidence" value="ECO:0007669"/>
    <property type="project" value="InterPro"/>
</dbReference>
<dbReference type="PANTHER" id="PTHR45527:SF1">
    <property type="entry name" value="FATTY ACID SYNTHASE"/>
    <property type="match status" value="1"/>
</dbReference>
<dbReference type="Pfam" id="PF00501">
    <property type="entry name" value="AMP-binding"/>
    <property type="match status" value="1"/>
</dbReference>
<protein>
    <submittedName>
        <fullName evidence="2">Non-ribosomal peptide synthetase</fullName>
    </submittedName>
</protein>
<dbReference type="InterPro" id="IPR023213">
    <property type="entry name" value="CAT-like_dom_sf"/>
</dbReference>
<evidence type="ECO:0000313" key="2">
    <source>
        <dbReference type="EMBL" id="ADL27119.1"/>
    </source>
</evidence>
<dbReference type="Proteomes" id="UP000000517">
    <property type="component" value="Chromosome"/>
</dbReference>
<dbReference type="SUPFAM" id="SSF52777">
    <property type="entry name" value="CoA-dependent acyltransferases"/>
    <property type="match status" value="2"/>
</dbReference>
<dbReference type="InterPro" id="IPR000873">
    <property type="entry name" value="AMP-dep_synth/lig_dom"/>
</dbReference>
<dbReference type="InterPro" id="IPR009081">
    <property type="entry name" value="PP-bd_ACP"/>
</dbReference>
<dbReference type="PROSITE" id="PS50075">
    <property type="entry name" value="CARRIER"/>
    <property type="match status" value="1"/>
</dbReference>
<dbReference type="Gene3D" id="3.30.559.10">
    <property type="entry name" value="Chloramphenicol acetyltransferase-like domain"/>
    <property type="match status" value="1"/>
</dbReference>
<dbReference type="Gene3D" id="3.30.559.30">
    <property type="entry name" value="Nonribosomal peptide synthetase, condensation domain"/>
    <property type="match status" value="1"/>
</dbReference>
<dbReference type="GO" id="GO:0044550">
    <property type="term" value="P:secondary metabolite biosynthetic process"/>
    <property type="evidence" value="ECO:0007669"/>
    <property type="project" value="TreeGrafter"/>
</dbReference>
<dbReference type="InterPro" id="IPR036736">
    <property type="entry name" value="ACP-like_sf"/>
</dbReference>
<dbReference type="PROSITE" id="PS00455">
    <property type="entry name" value="AMP_BINDING"/>
    <property type="match status" value="1"/>
</dbReference>
<dbReference type="Gene3D" id="1.10.1200.10">
    <property type="entry name" value="ACP-like"/>
    <property type="match status" value="1"/>
</dbReference>
<dbReference type="Gene3D" id="3.40.50.12780">
    <property type="entry name" value="N-terminal domain of ligase-like"/>
    <property type="match status" value="1"/>
</dbReference>
<dbReference type="SUPFAM" id="SSF56801">
    <property type="entry name" value="Acetyl-CoA synthetase-like"/>
    <property type="match status" value="1"/>
</dbReference>
<organism evidence="2 3">
    <name type="scientific">Fibrobacter succinogenes (strain ATCC 19169 / S85)</name>
    <dbReference type="NCBI Taxonomy" id="59374"/>
    <lineage>
        <taxon>Bacteria</taxon>
        <taxon>Pseudomonadati</taxon>
        <taxon>Fibrobacterota</taxon>
        <taxon>Fibrobacteria</taxon>
        <taxon>Fibrobacterales</taxon>
        <taxon>Fibrobacteraceae</taxon>
        <taxon>Fibrobacter</taxon>
    </lineage>
</organism>
<reference evidence="3" key="1">
    <citation type="submission" date="2010-08" db="EMBL/GenBank/DDBJ databases">
        <title>Complete sequence of Fibrobacter succinogenes subsp. succinogenes S85.</title>
        <authorList>
            <person name="Durkin A.S."/>
            <person name="Nelson K.E."/>
            <person name="Morrison M."/>
            <person name="Forsberg C.W."/>
            <person name="Wilson D.B."/>
            <person name="Russell J.B."/>
            <person name="Cann I.K.O."/>
            <person name="Mackie R.I."/>
            <person name="White B.A."/>
        </authorList>
    </citation>
    <scope>NUCLEOTIDE SEQUENCE [LARGE SCALE GENOMIC DNA]</scope>
    <source>
        <strain evidence="3">ATCC 19169 / S85</strain>
    </source>
</reference>
<dbReference type="InterPro" id="IPR020845">
    <property type="entry name" value="AMP-binding_CS"/>
</dbReference>
<dbReference type="GO" id="GO:0005737">
    <property type="term" value="C:cytoplasm"/>
    <property type="evidence" value="ECO:0007669"/>
    <property type="project" value="TreeGrafter"/>
</dbReference>
<dbReference type="STRING" id="59374.FSU_2997"/>
<evidence type="ECO:0000313" key="3">
    <source>
        <dbReference type="Proteomes" id="UP000000517"/>
    </source>
</evidence>
<dbReference type="AlphaFoldDB" id="D9S7M0"/>
<dbReference type="InterPro" id="IPR042099">
    <property type="entry name" value="ANL_N_sf"/>
</dbReference>
<dbReference type="InterPro" id="IPR001242">
    <property type="entry name" value="Condensation_dom"/>
</dbReference>
<dbReference type="GO" id="GO:0043041">
    <property type="term" value="P:amino acid activation for nonribosomal peptide biosynthetic process"/>
    <property type="evidence" value="ECO:0007669"/>
    <property type="project" value="TreeGrafter"/>
</dbReference>
<dbReference type="eggNOG" id="COG1020">
    <property type="taxonomic scope" value="Bacteria"/>
</dbReference>
<dbReference type="GO" id="GO:0031177">
    <property type="term" value="F:phosphopantetheine binding"/>
    <property type="evidence" value="ECO:0007669"/>
    <property type="project" value="TreeGrafter"/>
</dbReference>
<proteinExistence type="predicted"/>
<dbReference type="InterPro" id="IPR045851">
    <property type="entry name" value="AMP-bd_C_sf"/>
</dbReference>
<dbReference type="HOGENOM" id="CLU_000022_2_10_0"/>
<dbReference type="PANTHER" id="PTHR45527">
    <property type="entry name" value="NONRIBOSOMAL PEPTIDE SYNTHETASE"/>
    <property type="match status" value="1"/>
</dbReference>
<gene>
    <name evidence="2" type="ordered locus">FSU_2997</name>
</gene>
<feature type="domain" description="Carrier" evidence="1">
    <location>
        <begin position="475"/>
        <end position="550"/>
    </location>
</feature>
<dbReference type="Gene3D" id="3.30.300.30">
    <property type="match status" value="1"/>
</dbReference>
<sequence length="971" mass="111064">MFSEQKEIKSLSAYFDKLDLFSERIAVVDHDGERNTTYRQFYENSKKVNAYLRKKGIGSEDSVAIHVPRGMEYMAIRVGVIMAGAAWVSLEDMMGVERIAFVKKDCNCKLEFTMQYWEEAMKEVPCAEIKTAKPHDLAFYIYTSGSTGKPKGLAQEYGIYKNLIEGCCGFMEPYSNPPSRFAHVIPESYVGGVYITMGELFVGNTVHVLSFNFLRDIKDLARYFAINGIDTTFMTPHFLRAMLKMPGFTLRAGFTGGEIVSDIYSPEFDIVNIYGSSEFGYTSCLFTLDKSYRNTPIGYATCNSDIVLIDEDGNEADEGVFCIALPFFRRYNKDSEKDQFILHNGKNYFKTSDYAKKDSDGKYTILGRIDNMVKINGNRVDPSEIESAAKSALSLEFCVVKAFAKNGLVRLGLYYKDEKEIDVAEAAKKLESYLPIFMIPSFFVKLDEIPFNANGKVDKLALKEPDNPEDLCYVVPENELQKKICDLFEKVLDVDRKIGIDDDFFFLGGDSIRAMELVSESRDVVESFSFKFVYGGRTPRKIAELVQRQKAENHFQKVPAFLSGVLERKGVPVNEMQLNFLNLDFKHPGTTMLNLAYKFKLSDEIGLDKFSAALSKEIAARPVLSSVIEKRGPEFYIRKPADNSHEIPVEEMNARELKIAEEEISRPFNLDGSPLFRCRLVRSKNEKFLLLCVYHTVCDGLSLQHFLKDLSRVYHGDEPSKDYFYPLLQKDYELRNSMTFEEDREFFISRYRKENYDAIPRVDFDLKENVDGQIAKPFPFSKNEVKEFCEKIKIGENAFYCAAFALSVCQYNNSKLVRFGWVWNGRNDVESMNSVGVLIREIPIAFSMEKEKSPRVYLENAQKQIEEGINHASLSYCLDEWFMRKNGAATVIFQNDVYDYRVIDGIISGVEGIFSDKYPTACESPLDLEIIESPETFEALFDYNGALYKPESMEKFAEIFVQNCEKLLKEM</sequence>